<name>A0A098L9Z9_9BACT</name>
<accession>A0A098L9Z9</accession>
<sequence length="54" mass="5529">MTNSGLFANKHIPKGFGGGGFGKPHAHSNDCDIVAGVGVHGTNVLSIVDSYIFS</sequence>
<dbReference type="EMBL" id="BBLT01000001">
    <property type="protein sequence ID" value="GAL83173.1"/>
    <property type="molecule type" value="Genomic_DNA"/>
</dbReference>
<evidence type="ECO:0000313" key="2">
    <source>
        <dbReference type="Proteomes" id="UP000030185"/>
    </source>
</evidence>
<protein>
    <submittedName>
        <fullName evidence="1">Uncharacterized protein</fullName>
    </submittedName>
</protein>
<comment type="caution">
    <text evidence="1">The sequence shown here is derived from an EMBL/GenBank/DDBJ whole genome shotgun (WGS) entry which is preliminary data.</text>
</comment>
<dbReference type="AlphaFoldDB" id="A0A098L9Z9"/>
<keyword evidence="2" id="KW-1185">Reference proteome</keyword>
<evidence type="ECO:0000313" key="1">
    <source>
        <dbReference type="EMBL" id="GAL83173.1"/>
    </source>
</evidence>
<proteinExistence type="predicted"/>
<reference evidence="1 2" key="1">
    <citation type="submission" date="2014-09" db="EMBL/GenBank/DDBJ databases">
        <title>Sporocytophaga myxococcoides PG-01 genome sequencing.</title>
        <authorList>
            <person name="Liu L."/>
            <person name="Gao P.J."/>
            <person name="Chen G.J."/>
            <person name="Wang L.S."/>
        </authorList>
    </citation>
    <scope>NUCLEOTIDE SEQUENCE [LARGE SCALE GENOMIC DNA]</scope>
    <source>
        <strain evidence="1 2">PG-01</strain>
    </source>
</reference>
<gene>
    <name evidence="1" type="ORF">MYP_399</name>
</gene>
<dbReference type="Proteomes" id="UP000030185">
    <property type="component" value="Unassembled WGS sequence"/>
</dbReference>
<organism evidence="1 2">
    <name type="scientific">Sporocytophaga myxococcoides</name>
    <dbReference type="NCBI Taxonomy" id="153721"/>
    <lineage>
        <taxon>Bacteria</taxon>
        <taxon>Pseudomonadati</taxon>
        <taxon>Bacteroidota</taxon>
        <taxon>Cytophagia</taxon>
        <taxon>Cytophagales</taxon>
        <taxon>Cytophagaceae</taxon>
        <taxon>Sporocytophaga</taxon>
    </lineage>
</organism>